<dbReference type="Proteomes" id="UP000654370">
    <property type="component" value="Unassembled WGS sequence"/>
</dbReference>
<reference evidence="1" key="1">
    <citation type="submission" date="2020-12" db="EMBL/GenBank/DDBJ databases">
        <title>Metabolic potential, ecology and presence of endohyphal bacteria is reflected in genomic diversity of Mucoromycotina.</title>
        <authorList>
            <person name="Muszewska A."/>
            <person name="Okrasinska A."/>
            <person name="Steczkiewicz K."/>
            <person name="Drgas O."/>
            <person name="Orlowska M."/>
            <person name="Perlinska-Lenart U."/>
            <person name="Aleksandrzak-Piekarczyk T."/>
            <person name="Szatraj K."/>
            <person name="Zielenkiewicz U."/>
            <person name="Pilsyk S."/>
            <person name="Malc E."/>
            <person name="Mieczkowski P."/>
            <person name="Kruszewska J.S."/>
            <person name="Biernat P."/>
            <person name="Pawlowska J."/>
        </authorList>
    </citation>
    <scope>NUCLEOTIDE SEQUENCE</scope>
    <source>
        <strain evidence="1">WA0000067209</strain>
    </source>
</reference>
<evidence type="ECO:0000313" key="2">
    <source>
        <dbReference type="Proteomes" id="UP000654370"/>
    </source>
</evidence>
<comment type="caution">
    <text evidence="1">The sequence shown here is derived from an EMBL/GenBank/DDBJ whole genome shotgun (WGS) entry which is preliminary data.</text>
</comment>
<dbReference type="EMBL" id="JAEPQZ010000022">
    <property type="protein sequence ID" value="KAG2171348.1"/>
    <property type="molecule type" value="Genomic_DNA"/>
</dbReference>
<proteinExistence type="predicted"/>
<evidence type="ECO:0000313" key="1">
    <source>
        <dbReference type="EMBL" id="KAG2171348.1"/>
    </source>
</evidence>
<sequence length="527" mass="62196">MGGIQKFTALPLELLERIILFTQDILIYFDLGLCNPAHIRRLVWLNRGPGIVLSKAILHQNVRCIRYIYHNYNIPPRVALLKGLEGNQEIFGIIVELWNECDEIVQAVALDQTKYEYYDQIKKKREGINFNKFAHYELFSGLKNGVRKSLNMCRWAQPQTRCVDRELIETYLRYGELERAIELLKNGVKPPETISQLSEDHHWRLIDFFCKTVFCYNYDVVFNRIAMDCAEKGYVTVLKYLLDGIEPEMTLVRVSCNSKMMTLIQSKRVGEPKSLSTDELMSHPRTIDDMRHLFPATIISNEVVKFIYDHTEREDFLLELIKRNEPVSFDGNYITDCNQLFRFAASSDNVENMDKWFKINRCMPYRCETGYNRYLPKSLPVFQHMVEHNMLVMDDNMYHSTIRPGYESILKWLIDEEKYSIDSNVINDVRLAKFGCADDIDFSRLLTNEARQHEKFNIDNMFWIYDRVPYTWFRDRMTDAKYRVPTLKIVVLPDMSQAYPAFCNLDWWISKNDLALFVEMDPFGVLE</sequence>
<keyword evidence="2" id="KW-1185">Reference proteome</keyword>
<gene>
    <name evidence="1" type="ORF">INT43_002970</name>
</gene>
<organism evidence="1 2">
    <name type="scientific">Mortierella isabellina</name>
    <name type="common">Filamentous fungus</name>
    <name type="synonym">Umbelopsis isabellina</name>
    <dbReference type="NCBI Taxonomy" id="91625"/>
    <lineage>
        <taxon>Eukaryota</taxon>
        <taxon>Fungi</taxon>
        <taxon>Fungi incertae sedis</taxon>
        <taxon>Mucoromycota</taxon>
        <taxon>Mucoromycotina</taxon>
        <taxon>Umbelopsidomycetes</taxon>
        <taxon>Umbelopsidales</taxon>
        <taxon>Umbelopsidaceae</taxon>
        <taxon>Umbelopsis</taxon>
    </lineage>
</organism>
<name>A0A8H7PCK5_MORIS</name>
<protein>
    <submittedName>
        <fullName evidence="1">Uncharacterized protein</fullName>
    </submittedName>
</protein>
<dbReference type="AlphaFoldDB" id="A0A8H7PCK5"/>
<accession>A0A8H7PCK5</accession>